<dbReference type="EMBL" id="KZ613464">
    <property type="protein sequence ID" value="PMD28580.1"/>
    <property type="molecule type" value="Genomic_DNA"/>
</dbReference>
<evidence type="ECO:0000256" key="1">
    <source>
        <dbReference type="SAM" id="Coils"/>
    </source>
</evidence>
<dbReference type="OrthoDB" id="3533814at2759"/>
<feature type="transmembrane region" description="Helical" evidence="2">
    <location>
        <begin position="244"/>
        <end position="264"/>
    </location>
</feature>
<evidence type="ECO:0000313" key="4">
    <source>
        <dbReference type="EMBL" id="PMD28580.1"/>
    </source>
</evidence>
<keyword evidence="2" id="KW-0472">Membrane</keyword>
<sequence>MAPQDLELASRATGPSKGFAAVASKIAHDPDKSTTIYRRFDWLSARNLLFYQAELAELEEVQRRYDEEDRKARDETSIECQRDWEKFAKCAEEDGREKRRMDLAMNIRIKLEKYHTALEAHQKLLNSTPSPATTVKAMRNWFFNNEAGIKCGDKLPQLWGASEQIYDDVHDLVALRVPTEHDRLSEFIQNNFGLFFRTSKPTDRQAYISSSRLTTFTAILSTILASILLFGAIISLYIVQNKHALLGMISGWTVLFAACVGLLTNAQRDQIFAATAAYAAVLVVFVSGNLGGATGSCTCAPG</sequence>
<protein>
    <recommendedName>
        <fullName evidence="3">DUF6594 domain-containing protein</fullName>
    </recommendedName>
</protein>
<reference evidence="4 5" key="1">
    <citation type="submission" date="2016-05" db="EMBL/GenBank/DDBJ databases">
        <title>A degradative enzymes factory behind the ericoid mycorrhizal symbiosis.</title>
        <authorList>
            <consortium name="DOE Joint Genome Institute"/>
            <person name="Martino E."/>
            <person name="Morin E."/>
            <person name="Grelet G."/>
            <person name="Kuo A."/>
            <person name="Kohler A."/>
            <person name="Daghino S."/>
            <person name="Barry K."/>
            <person name="Choi C."/>
            <person name="Cichocki N."/>
            <person name="Clum A."/>
            <person name="Copeland A."/>
            <person name="Hainaut M."/>
            <person name="Haridas S."/>
            <person name="Labutti K."/>
            <person name="Lindquist E."/>
            <person name="Lipzen A."/>
            <person name="Khouja H.-R."/>
            <person name="Murat C."/>
            <person name="Ohm R."/>
            <person name="Olson A."/>
            <person name="Spatafora J."/>
            <person name="Veneault-Fourrey C."/>
            <person name="Henrissat B."/>
            <person name="Grigoriev I."/>
            <person name="Martin F."/>
            <person name="Perotto S."/>
        </authorList>
    </citation>
    <scope>NUCLEOTIDE SEQUENCE [LARGE SCALE GENOMIC DNA]</scope>
    <source>
        <strain evidence="4 5">UAMH 7357</strain>
    </source>
</reference>
<dbReference type="Proteomes" id="UP000235672">
    <property type="component" value="Unassembled WGS sequence"/>
</dbReference>
<dbReference type="AlphaFoldDB" id="A0A2J6QQP2"/>
<dbReference type="PANTHER" id="PTHR34502">
    <property type="entry name" value="DUF6594 DOMAIN-CONTAINING PROTEIN-RELATED"/>
    <property type="match status" value="1"/>
</dbReference>
<feature type="transmembrane region" description="Helical" evidence="2">
    <location>
        <begin position="271"/>
        <end position="291"/>
    </location>
</feature>
<feature type="transmembrane region" description="Helical" evidence="2">
    <location>
        <begin position="213"/>
        <end position="238"/>
    </location>
</feature>
<feature type="coiled-coil region" evidence="1">
    <location>
        <begin position="48"/>
        <end position="75"/>
    </location>
</feature>
<keyword evidence="5" id="KW-1185">Reference proteome</keyword>
<accession>A0A2J6QQP2</accession>
<gene>
    <name evidence="4" type="ORF">NA56DRAFT_559922</name>
</gene>
<evidence type="ECO:0000259" key="3">
    <source>
        <dbReference type="Pfam" id="PF20237"/>
    </source>
</evidence>
<keyword evidence="2" id="KW-1133">Transmembrane helix</keyword>
<dbReference type="InterPro" id="IPR046529">
    <property type="entry name" value="DUF6594"/>
</dbReference>
<evidence type="ECO:0000313" key="5">
    <source>
        <dbReference type="Proteomes" id="UP000235672"/>
    </source>
</evidence>
<evidence type="ECO:0000256" key="2">
    <source>
        <dbReference type="SAM" id="Phobius"/>
    </source>
</evidence>
<keyword evidence="1" id="KW-0175">Coiled coil</keyword>
<proteinExistence type="predicted"/>
<dbReference type="PANTHER" id="PTHR34502:SF4">
    <property type="entry name" value="DUF6594 DOMAIN-CONTAINING PROTEIN"/>
    <property type="match status" value="1"/>
</dbReference>
<dbReference type="Pfam" id="PF20237">
    <property type="entry name" value="DUF6594"/>
    <property type="match status" value="1"/>
</dbReference>
<dbReference type="STRING" id="1745343.A0A2J6QQP2"/>
<keyword evidence="2" id="KW-0812">Transmembrane</keyword>
<organism evidence="4 5">
    <name type="scientific">Hyaloscypha hepaticicola</name>
    <dbReference type="NCBI Taxonomy" id="2082293"/>
    <lineage>
        <taxon>Eukaryota</taxon>
        <taxon>Fungi</taxon>
        <taxon>Dikarya</taxon>
        <taxon>Ascomycota</taxon>
        <taxon>Pezizomycotina</taxon>
        <taxon>Leotiomycetes</taxon>
        <taxon>Helotiales</taxon>
        <taxon>Hyaloscyphaceae</taxon>
        <taxon>Hyaloscypha</taxon>
    </lineage>
</organism>
<feature type="domain" description="DUF6594" evidence="3">
    <location>
        <begin position="20"/>
        <end position="283"/>
    </location>
</feature>
<name>A0A2J6QQP2_9HELO</name>